<evidence type="ECO:0000313" key="2">
    <source>
        <dbReference type="Proteomes" id="UP001156870"/>
    </source>
</evidence>
<accession>A0AA37T0X8</accession>
<dbReference type="EMBL" id="BSPD01000020">
    <property type="protein sequence ID" value="GLS24945.1"/>
    <property type="molecule type" value="Genomic_DNA"/>
</dbReference>
<dbReference type="Proteomes" id="UP001156870">
    <property type="component" value="Unassembled WGS sequence"/>
</dbReference>
<evidence type="ECO:0000313" key="1">
    <source>
        <dbReference type="EMBL" id="GLS24945.1"/>
    </source>
</evidence>
<name>A0AA37T0X8_9GAMM</name>
<gene>
    <name evidence="1" type="ORF">GCM10007877_06590</name>
</gene>
<organism evidence="1 2">
    <name type="scientific">Marinibactrum halimedae</name>
    <dbReference type="NCBI Taxonomy" id="1444977"/>
    <lineage>
        <taxon>Bacteria</taxon>
        <taxon>Pseudomonadati</taxon>
        <taxon>Pseudomonadota</taxon>
        <taxon>Gammaproteobacteria</taxon>
        <taxon>Cellvibrionales</taxon>
        <taxon>Cellvibrionaceae</taxon>
        <taxon>Marinibactrum</taxon>
    </lineage>
</organism>
<comment type="caution">
    <text evidence="1">The sequence shown here is derived from an EMBL/GenBank/DDBJ whole genome shotgun (WGS) entry which is preliminary data.</text>
</comment>
<dbReference type="AlphaFoldDB" id="A0AA37T0X8"/>
<protein>
    <submittedName>
        <fullName evidence="1">Uncharacterized protein</fullName>
    </submittedName>
</protein>
<keyword evidence="2" id="KW-1185">Reference proteome</keyword>
<proteinExistence type="predicted"/>
<sequence>MEFDSEFLAALRKHLIIDQIKFLFNLGETRMKHLTPFGWRRLRFCLGVLFFLVPISKTISANEEGAAAQDAFITQTISLNPGWNAVFLEVSPDDGDEETTNDNIMSRVFESESIEKIWAQIRPESPVQYLLQPDELGFNEGGWKVYIPEDKPGAMLTNLFAATAGQVYLVKVSGEDSIELEVKGKPAYKPIRWQPNSFNLVGFYSDPDNPTDFRRFLNLPGGSDQKIYELAFDESVGRSQWQRVSADSLMEPGRGYYVYNDGSLINSGPLEIGGVARNGLIYPENLSILTLSLTNRMSRPIDAVSVSVGDFPLMYFSRFAQDSAEPQWLGIEGFSPSMNPGEQVDVLMGLDKAVLSEKTSGVLTIKAGGERIRLPLEATPMDSFAGLWAGIAVLDQVSYVHSADGDALEQTPAPLMMKLIVHVDENDQARLLKQVYVVRETSLDGNDNGVLITDDQQLPNYGGVTLTRGESMGVRLSSSAFDFVGNTLSLQGSVHSGLSGVIELPTNLPTHPMKHQWHLGHDDQNNSTGDVIDDTASTFTDEVWPITRTLSLTPNSALEPTPDNGLGRLTGVYEEQIHGLHKDVITVRGRYELNRINTIDVIDP</sequence>
<reference evidence="1 2" key="1">
    <citation type="journal article" date="2014" name="Int. J. Syst. Evol. Microbiol.">
        <title>Complete genome sequence of Corynebacterium casei LMG S-19264T (=DSM 44701T), isolated from a smear-ripened cheese.</title>
        <authorList>
            <consortium name="US DOE Joint Genome Institute (JGI-PGF)"/>
            <person name="Walter F."/>
            <person name="Albersmeier A."/>
            <person name="Kalinowski J."/>
            <person name="Ruckert C."/>
        </authorList>
    </citation>
    <scope>NUCLEOTIDE SEQUENCE [LARGE SCALE GENOMIC DNA]</scope>
    <source>
        <strain evidence="1 2">NBRC 110095</strain>
    </source>
</reference>